<accession>A0A135YV92</accession>
<keyword evidence="1 4" id="KW-0489">Methyltransferase</keyword>
<reference evidence="4 5" key="1">
    <citation type="submission" date="2016-02" db="EMBL/GenBank/DDBJ databases">
        <authorList>
            <person name="Wen L."/>
            <person name="He K."/>
            <person name="Yang H."/>
        </authorList>
    </citation>
    <scope>NUCLEOTIDE SEQUENCE [LARGE SCALE GENOMIC DNA]</scope>
    <source>
        <strain evidence="4 5">MJR8628A</strain>
    </source>
</reference>
<evidence type="ECO:0000256" key="2">
    <source>
        <dbReference type="ARBA" id="ARBA00022679"/>
    </source>
</evidence>
<dbReference type="Pfam" id="PF13847">
    <property type="entry name" value="Methyltransf_31"/>
    <property type="match status" value="1"/>
</dbReference>
<proteinExistence type="predicted"/>
<dbReference type="GO" id="GO:0032259">
    <property type="term" value="P:methylation"/>
    <property type="evidence" value="ECO:0007669"/>
    <property type="project" value="UniProtKB-KW"/>
</dbReference>
<gene>
    <name evidence="4" type="ORF">HMPREF3195_00801</name>
</gene>
<evidence type="ECO:0000256" key="1">
    <source>
        <dbReference type="ARBA" id="ARBA00022603"/>
    </source>
</evidence>
<organism evidence="4 5">
    <name type="scientific">Peptostreptococcus anaerobius</name>
    <dbReference type="NCBI Taxonomy" id="1261"/>
    <lineage>
        <taxon>Bacteria</taxon>
        <taxon>Bacillati</taxon>
        <taxon>Bacillota</taxon>
        <taxon>Clostridia</taxon>
        <taxon>Peptostreptococcales</taxon>
        <taxon>Peptostreptococcaceae</taxon>
        <taxon>Peptostreptococcus</taxon>
    </lineage>
</organism>
<dbReference type="STRING" id="1261.HMPREF3195_00801"/>
<dbReference type="PANTHER" id="PTHR44942:SF4">
    <property type="entry name" value="METHYLTRANSFERASE TYPE 11 DOMAIN-CONTAINING PROTEIN"/>
    <property type="match status" value="1"/>
</dbReference>
<dbReference type="AlphaFoldDB" id="A0A135YV92"/>
<sequence>MGGVLLVSDKSNKKFWDKFAKLYASFMKKDKDVYDKVCGYINPHLSKDMNVLELACGSGQLSFNLSKYTKSWIATDFSKQMIFEARKHGEYENLVFEIADATSLIYTDDKFDCVVIANALHIMPEPDKAMKEIYRVLKPNGTLFAPTFLWKEGKQSKFKKRLMSIVGFKMYKEWDKKQFQDFTHEYEFSVAEMKLVNGGLAPVGVMIAYKK</sequence>
<name>A0A135YV92_9FIRM</name>
<dbReference type="InterPro" id="IPR025714">
    <property type="entry name" value="Methyltranfer_dom"/>
</dbReference>
<dbReference type="Proteomes" id="UP000070326">
    <property type="component" value="Unassembled WGS sequence"/>
</dbReference>
<dbReference type="EMBL" id="LSQZ01000025">
    <property type="protein sequence ID" value="KXI13325.1"/>
    <property type="molecule type" value="Genomic_DNA"/>
</dbReference>
<dbReference type="SUPFAM" id="SSF53335">
    <property type="entry name" value="S-adenosyl-L-methionine-dependent methyltransferases"/>
    <property type="match status" value="1"/>
</dbReference>
<dbReference type="PATRIC" id="fig|1261.5.peg.807"/>
<evidence type="ECO:0000313" key="5">
    <source>
        <dbReference type="Proteomes" id="UP000070326"/>
    </source>
</evidence>
<evidence type="ECO:0000259" key="3">
    <source>
        <dbReference type="Pfam" id="PF13847"/>
    </source>
</evidence>
<dbReference type="CDD" id="cd02440">
    <property type="entry name" value="AdoMet_MTases"/>
    <property type="match status" value="1"/>
</dbReference>
<dbReference type="eggNOG" id="COG2226">
    <property type="taxonomic scope" value="Bacteria"/>
</dbReference>
<dbReference type="InterPro" id="IPR051052">
    <property type="entry name" value="Diverse_substrate_MTase"/>
</dbReference>
<evidence type="ECO:0000313" key="4">
    <source>
        <dbReference type="EMBL" id="KXI13325.1"/>
    </source>
</evidence>
<feature type="domain" description="Methyltransferase" evidence="3">
    <location>
        <begin position="46"/>
        <end position="148"/>
    </location>
</feature>
<protein>
    <submittedName>
        <fullName evidence="4">Methyltransferase domain protein</fullName>
    </submittedName>
</protein>
<dbReference type="GO" id="GO:0008168">
    <property type="term" value="F:methyltransferase activity"/>
    <property type="evidence" value="ECO:0007669"/>
    <property type="project" value="UniProtKB-KW"/>
</dbReference>
<keyword evidence="2 4" id="KW-0808">Transferase</keyword>
<dbReference type="Gene3D" id="3.40.50.150">
    <property type="entry name" value="Vaccinia Virus protein VP39"/>
    <property type="match status" value="1"/>
</dbReference>
<comment type="caution">
    <text evidence="4">The sequence shown here is derived from an EMBL/GenBank/DDBJ whole genome shotgun (WGS) entry which is preliminary data.</text>
</comment>
<dbReference type="InterPro" id="IPR029063">
    <property type="entry name" value="SAM-dependent_MTases_sf"/>
</dbReference>
<dbReference type="PANTHER" id="PTHR44942">
    <property type="entry name" value="METHYLTRANSF_11 DOMAIN-CONTAINING PROTEIN"/>
    <property type="match status" value="1"/>
</dbReference>